<proteinExistence type="predicted"/>
<organism evidence="1 2">
    <name type="scientific">Teladorsagia circumcincta</name>
    <name type="common">Brown stomach worm</name>
    <name type="synonym">Ostertagia circumcincta</name>
    <dbReference type="NCBI Taxonomy" id="45464"/>
    <lineage>
        <taxon>Eukaryota</taxon>
        <taxon>Metazoa</taxon>
        <taxon>Ecdysozoa</taxon>
        <taxon>Nematoda</taxon>
        <taxon>Chromadorea</taxon>
        <taxon>Rhabditida</taxon>
        <taxon>Rhabditina</taxon>
        <taxon>Rhabditomorpha</taxon>
        <taxon>Strongyloidea</taxon>
        <taxon>Trichostrongylidae</taxon>
        <taxon>Teladorsagia</taxon>
    </lineage>
</organism>
<dbReference type="Gene3D" id="3.90.280.10">
    <property type="entry name" value="PEBP-like"/>
    <property type="match status" value="1"/>
</dbReference>
<protein>
    <submittedName>
        <fullName evidence="1">Uncharacterized protein</fullName>
    </submittedName>
</protein>
<reference evidence="1 2" key="1">
    <citation type="submission" date="2015-09" db="EMBL/GenBank/DDBJ databases">
        <title>Draft genome of the parasitic nematode Teladorsagia circumcincta isolate WARC Sus (inbred).</title>
        <authorList>
            <person name="Mitreva M."/>
        </authorList>
    </citation>
    <scope>NUCLEOTIDE SEQUENCE [LARGE SCALE GENOMIC DNA]</scope>
    <source>
        <strain evidence="1 2">S</strain>
    </source>
</reference>
<dbReference type="AlphaFoldDB" id="A0A2G9TEJ6"/>
<dbReference type="Proteomes" id="UP000230423">
    <property type="component" value="Unassembled WGS sequence"/>
</dbReference>
<feature type="non-terminal residue" evidence="1">
    <location>
        <position position="1"/>
    </location>
</feature>
<dbReference type="SUPFAM" id="SSF49777">
    <property type="entry name" value="PEBP-like"/>
    <property type="match status" value="1"/>
</dbReference>
<name>A0A2G9TEJ6_TELCI</name>
<sequence length="70" mass="7487">SFASMPADAFKKHEVVPDVVATAPTKVVKANYDSGVEVNLGNVLTPTQVKNPPKLTWDAEPGALYTVIFT</sequence>
<dbReference type="InterPro" id="IPR036610">
    <property type="entry name" value="PEBP-like_sf"/>
</dbReference>
<gene>
    <name evidence="1" type="ORF">TELCIR_22226</name>
</gene>
<evidence type="ECO:0000313" key="2">
    <source>
        <dbReference type="Proteomes" id="UP000230423"/>
    </source>
</evidence>
<dbReference type="EMBL" id="KZ377644">
    <property type="protein sequence ID" value="PIO56375.1"/>
    <property type="molecule type" value="Genomic_DNA"/>
</dbReference>
<feature type="non-terminal residue" evidence="1">
    <location>
        <position position="70"/>
    </location>
</feature>
<accession>A0A2G9TEJ6</accession>
<dbReference type="OrthoDB" id="2506647at2759"/>
<keyword evidence="2" id="KW-1185">Reference proteome</keyword>
<evidence type="ECO:0000313" key="1">
    <source>
        <dbReference type="EMBL" id="PIO56375.1"/>
    </source>
</evidence>